<gene>
    <name evidence="2" type="ORF">POCTA_138.1.T0730043</name>
</gene>
<dbReference type="AlphaFoldDB" id="A0A8S1VQK5"/>
<name>A0A8S1VQK5_PAROT</name>
<dbReference type="PANTHER" id="PTHR12621">
    <property type="entry name" value="CYSTEINE AND HISTIDINE-RICH DOMAIN CHORD -CONTAINING PROTEIN"/>
    <property type="match status" value="1"/>
</dbReference>
<sequence length="574" mass="67928">MSFKDPKVFKTIFLAFFISTSDVKNLTFSNNSCFIYQTKFFISLKSIPFKIINSLWPLFHQTHNILLYSFKQEHFLLSSFISSFLCTMPQIIWSRLFQTFIKQMSTSGVQNIDYGQTKYKSTFGGLITITIFSVSLAYVIWIAYLWQTNQMSPKISRQNYISDYSLLDLSQDVIRLYFWRFNEESIDPFVNNILLPLVMYSNNNSLTELQLIKNHVVESYGDLYVPDMKFAFTYYEGYIYTQNEMYIQIVLCEETYLQPGEKCASQELKEQFFAQLGNEVIIEFYSTTIDPRDGKEQRGYSEYFVSIEEQFCNSLAIFLKTTLFELQNKLLFGPSQYKEYIVDAQIQTSTNSVEYCSKGFKAQSLGAIYLAMKGTQEKIILEYPRLGDLLANVGSIVSVLFIIKYFIMFLNEYYLNKKVLKEIISFYYPEFKRIQIKKNWRGKMVEVSLNKIKIDPKIYKKFYDKVSGQMQKKLSYLNLLYEISRLYFVMRSSKFRNEFLKSHQIGIKISLFQQKDSEMVLTPKSEKSFENNYVLNEDDAEILNFNRTNFDRNYELISEEIYNEIDYYYMNKIS</sequence>
<proteinExistence type="predicted"/>
<keyword evidence="3" id="KW-1185">Reference proteome</keyword>
<keyword evidence="1" id="KW-0812">Transmembrane</keyword>
<evidence type="ECO:0000256" key="1">
    <source>
        <dbReference type="SAM" id="Phobius"/>
    </source>
</evidence>
<accession>A0A8S1VQK5</accession>
<evidence type="ECO:0000313" key="3">
    <source>
        <dbReference type="Proteomes" id="UP000683925"/>
    </source>
</evidence>
<feature type="transmembrane region" description="Helical" evidence="1">
    <location>
        <begin position="389"/>
        <end position="410"/>
    </location>
</feature>
<comment type="caution">
    <text evidence="2">The sequence shown here is derived from an EMBL/GenBank/DDBJ whole genome shotgun (WGS) entry which is preliminary data.</text>
</comment>
<keyword evidence="1" id="KW-0472">Membrane</keyword>
<keyword evidence="1" id="KW-1133">Transmembrane helix</keyword>
<organism evidence="2 3">
    <name type="scientific">Paramecium octaurelia</name>
    <dbReference type="NCBI Taxonomy" id="43137"/>
    <lineage>
        <taxon>Eukaryota</taxon>
        <taxon>Sar</taxon>
        <taxon>Alveolata</taxon>
        <taxon>Ciliophora</taxon>
        <taxon>Intramacronucleata</taxon>
        <taxon>Oligohymenophorea</taxon>
        <taxon>Peniculida</taxon>
        <taxon>Parameciidae</taxon>
        <taxon>Paramecium</taxon>
    </lineage>
</organism>
<evidence type="ECO:0000313" key="2">
    <source>
        <dbReference type="EMBL" id="CAD8179490.1"/>
    </source>
</evidence>
<evidence type="ECO:0008006" key="4">
    <source>
        <dbReference type="Google" id="ProtNLM"/>
    </source>
</evidence>
<dbReference type="EMBL" id="CAJJDP010000072">
    <property type="protein sequence ID" value="CAD8179490.1"/>
    <property type="molecule type" value="Genomic_DNA"/>
</dbReference>
<feature type="transmembrane region" description="Helical" evidence="1">
    <location>
        <begin position="75"/>
        <end position="93"/>
    </location>
</feature>
<protein>
    <recommendedName>
        <fullName evidence="4">Transmembrane protein</fullName>
    </recommendedName>
</protein>
<reference evidence="2" key="1">
    <citation type="submission" date="2021-01" db="EMBL/GenBank/DDBJ databases">
        <authorList>
            <consortium name="Genoscope - CEA"/>
            <person name="William W."/>
        </authorList>
    </citation>
    <scope>NUCLEOTIDE SEQUENCE</scope>
</reference>
<feature type="transmembrane region" description="Helical" evidence="1">
    <location>
        <begin position="123"/>
        <end position="146"/>
    </location>
</feature>
<dbReference type="GO" id="GO:0008270">
    <property type="term" value="F:zinc ion binding"/>
    <property type="evidence" value="ECO:0007669"/>
    <property type="project" value="TreeGrafter"/>
</dbReference>
<dbReference type="Proteomes" id="UP000683925">
    <property type="component" value="Unassembled WGS sequence"/>
</dbReference>
<dbReference type="PANTHER" id="PTHR12621:SF7">
    <property type="entry name" value="CYSTEINE AND HISTIDINE-RICH DOMAIN-CONTAINING PROTEIN 1"/>
    <property type="match status" value="1"/>
</dbReference>